<keyword evidence="3" id="KW-0238">DNA-binding</keyword>
<evidence type="ECO:0000256" key="1">
    <source>
        <dbReference type="ARBA" id="ARBA00009437"/>
    </source>
</evidence>
<dbReference type="SUPFAM" id="SSF46785">
    <property type="entry name" value="Winged helix' DNA-binding domain"/>
    <property type="match status" value="1"/>
</dbReference>
<evidence type="ECO:0000259" key="5">
    <source>
        <dbReference type="PROSITE" id="PS50931"/>
    </source>
</evidence>
<keyword evidence="4" id="KW-0804">Transcription</keyword>
<dbReference type="Pfam" id="PF00126">
    <property type="entry name" value="HTH_1"/>
    <property type="match status" value="1"/>
</dbReference>
<feature type="domain" description="HTH lysR-type" evidence="5">
    <location>
        <begin position="7"/>
        <end position="64"/>
    </location>
</feature>
<dbReference type="FunFam" id="1.10.10.10:FF:000001">
    <property type="entry name" value="LysR family transcriptional regulator"/>
    <property type="match status" value="1"/>
</dbReference>
<keyword evidence="2" id="KW-0805">Transcription regulation</keyword>
<evidence type="ECO:0000256" key="4">
    <source>
        <dbReference type="ARBA" id="ARBA00023163"/>
    </source>
</evidence>
<dbReference type="GO" id="GO:0000976">
    <property type="term" value="F:transcription cis-regulatory region binding"/>
    <property type="evidence" value="ECO:0007669"/>
    <property type="project" value="TreeGrafter"/>
</dbReference>
<proteinExistence type="inferred from homology"/>
<evidence type="ECO:0000313" key="6">
    <source>
        <dbReference type="EMBL" id="EEG48699.1"/>
    </source>
</evidence>
<evidence type="ECO:0000313" key="7">
    <source>
        <dbReference type="Proteomes" id="UP000003100"/>
    </source>
</evidence>
<dbReference type="InterPro" id="IPR000847">
    <property type="entry name" value="LysR_HTH_N"/>
</dbReference>
<evidence type="ECO:0000256" key="3">
    <source>
        <dbReference type="ARBA" id="ARBA00023125"/>
    </source>
</evidence>
<dbReference type="Gene3D" id="3.40.190.290">
    <property type="match status" value="1"/>
</dbReference>
<dbReference type="AlphaFoldDB" id="C0CNH7"/>
<reference evidence="6 7" key="1">
    <citation type="submission" date="2009-01" db="EMBL/GenBank/DDBJ databases">
        <authorList>
            <person name="Fulton L."/>
            <person name="Clifton S."/>
            <person name="Fulton B."/>
            <person name="Xu J."/>
            <person name="Minx P."/>
            <person name="Pepin K.H."/>
            <person name="Johnson M."/>
            <person name="Bhonagiri V."/>
            <person name="Nash W.E."/>
            <person name="Mardis E.R."/>
            <person name="Wilson R.K."/>
        </authorList>
    </citation>
    <scope>NUCLEOTIDE SEQUENCE [LARGE SCALE GENOMIC DNA]</scope>
    <source>
        <strain evidence="7">DSM 10507 / JCM 14656 / S5a33</strain>
    </source>
</reference>
<gene>
    <name evidence="6" type="ORF">RUMHYD_02416</name>
</gene>
<dbReference type="HOGENOM" id="CLU_039613_6_1_9"/>
<name>C0CNH7_BLAHS</name>
<dbReference type="InterPro" id="IPR036388">
    <property type="entry name" value="WH-like_DNA-bd_sf"/>
</dbReference>
<accession>C0CNH7</accession>
<keyword evidence="7" id="KW-1185">Reference proteome</keyword>
<dbReference type="PANTHER" id="PTHR30126">
    <property type="entry name" value="HTH-TYPE TRANSCRIPTIONAL REGULATOR"/>
    <property type="match status" value="1"/>
</dbReference>
<dbReference type="PANTHER" id="PTHR30126:SF64">
    <property type="entry name" value="HTH-TYPE TRANSCRIPTIONAL REGULATOR CITR"/>
    <property type="match status" value="1"/>
</dbReference>
<dbReference type="InterPro" id="IPR005119">
    <property type="entry name" value="LysR_subst-bd"/>
</dbReference>
<dbReference type="PROSITE" id="PS50931">
    <property type="entry name" value="HTH_LYSR"/>
    <property type="match status" value="1"/>
</dbReference>
<protein>
    <recommendedName>
        <fullName evidence="5">HTH lysR-type domain-containing protein</fullName>
    </recommendedName>
</protein>
<dbReference type="eggNOG" id="COG0583">
    <property type="taxonomic scope" value="Bacteria"/>
</dbReference>
<dbReference type="Gene3D" id="1.10.10.10">
    <property type="entry name" value="Winged helix-like DNA-binding domain superfamily/Winged helix DNA-binding domain"/>
    <property type="match status" value="1"/>
</dbReference>
<organism evidence="6 7">
    <name type="scientific">Blautia hydrogenotrophica (strain DSM 10507 / JCM 14656 / S5a33)</name>
    <name type="common">Ruminococcus hydrogenotrophicus</name>
    <dbReference type="NCBI Taxonomy" id="476272"/>
    <lineage>
        <taxon>Bacteria</taxon>
        <taxon>Bacillati</taxon>
        <taxon>Bacillota</taxon>
        <taxon>Clostridia</taxon>
        <taxon>Lachnospirales</taxon>
        <taxon>Lachnospiraceae</taxon>
        <taxon>Blautia</taxon>
    </lineage>
</organism>
<dbReference type="InterPro" id="IPR036390">
    <property type="entry name" value="WH_DNA-bd_sf"/>
</dbReference>
<dbReference type="SUPFAM" id="SSF53850">
    <property type="entry name" value="Periplasmic binding protein-like II"/>
    <property type="match status" value="1"/>
</dbReference>
<dbReference type="Pfam" id="PF03466">
    <property type="entry name" value="LysR_substrate"/>
    <property type="match status" value="1"/>
</dbReference>
<dbReference type="CDD" id="cd05466">
    <property type="entry name" value="PBP2_LTTR_substrate"/>
    <property type="match status" value="1"/>
</dbReference>
<reference evidence="6 7" key="2">
    <citation type="submission" date="2009-02" db="EMBL/GenBank/DDBJ databases">
        <title>Draft genome sequence of Blautia hydrogenotrophica DSM 10507 (Ruminococcus hydrogenotrophicus DSM 10507).</title>
        <authorList>
            <person name="Sudarsanam P."/>
            <person name="Ley R."/>
            <person name="Guruge J."/>
            <person name="Turnbaugh P.J."/>
            <person name="Mahowald M."/>
            <person name="Liep D."/>
            <person name="Gordon J."/>
        </authorList>
    </citation>
    <scope>NUCLEOTIDE SEQUENCE [LARGE SCALE GENOMIC DNA]</scope>
    <source>
        <strain evidence="7">DSM 10507 / JCM 14656 / S5a33</strain>
    </source>
</reference>
<dbReference type="PRINTS" id="PR00039">
    <property type="entry name" value="HTHLYSR"/>
</dbReference>
<dbReference type="EMBL" id="ACBZ01000127">
    <property type="protein sequence ID" value="EEG48699.1"/>
    <property type="molecule type" value="Genomic_DNA"/>
</dbReference>
<evidence type="ECO:0000256" key="2">
    <source>
        <dbReference type="ARBA" id="ARBA00023015"/>
    </source>
</evidence>
<dbReference type="GO" id="GO:0003700">
    <property type="term" value="F:DNA-binding transcription factor activity"/>
    <property type="evidence" value="ECO:0007669"/>
    <property type="project" value="InterPro"/>
</dbReference>
<dbReference type="Proteomes" id="UP000003100">
    <property type="component" value="Unassembled WGS sequence"/>
</dbReference>
<sequence>MEKIMDISLELYKVFYYVASSLSFSEASKQLYISQSAVSQSIKTLEKKLGRTLFIRNTKRVLLTAEGEMLLSHIEPAIHLIQKGETLLSENTTLQGQLRIGASDTICRYFLIPYLQRFHKEHPDVRIRVTNQTSIGCAQLLRDGQVDFIVTNSPNSHLSPAYPAFPIFQFQDVFVANPSAFPLQERALTFQELMDYPILMLSRSTTSEYLYSLFSNRRLKLIPEVELSSNDLLIDLARIGLGIAFVPDYMLTEMRDLFCLSLQEKLPPRQLLLTRQELLAPAAQKFLEYFHS</sequence>
<dbReference type="PATRIC" id="fig|476272.21.peg.1850"/>
<comment type="similarity">
    <text evidence="1">Belongs to the LysR transcriptional regulatory family.</text>
</comment>